<proteinExistence type="predicted"/>
<reference evidence="1 2" key="1">
    <citation type="submission" date="2020-04" db="EMBL/GenBank/DDBJ databases">
        <authorList>
            <person name="Laetsch R D."/>
            <person name="Stevens L."/>
            <person name="Kumar S."/>
            <person name="Blaxter L. M."/>
        </authorList>
    </citation>
    <scope>NUCLEOTIDE SEQUENCE [LARGE SCALE GENOMIC DNA]</scope>
</reference>
<dbReference type="OrthoDB" id="5871175at2759"/>
<protein>
    <submittedName>
        <fullName evidence="1">Uncharacterized protein</fullName>
    </submittedName>
</protein>
<evidence type="ECO:0000313" key="1">
    <source>
        <dbReference type="EMBL" id="CAB3409657.1"/>
    </source>
</evidence>
<evidence type="ECO:0000313" key="2">
    <source>
        <dbReference type="Proteomes" id="UP000494206"/>
    </source>
</evidence>
<keyword evidence="2" id="KW-1185">Reference proteome</keyword>
<dbReference type="EMBL" id="CADEPM010000009">
    <property type="protein sequence ID" value="CAB3409657.1"/>
    <property type="molecule type" value="Genomic_DNA"/>
</dbReference>
<name>A0A8S1FBU4_9PELO</name>
<sequence>MPPSKPADLCHFYALLDTDAPLYETNSLRPYSTDPMYSATLPRNYGVHMDDPPFHYDPMAFPERPSTVGRAQFGHIIHNERRFATLEKSRAHQRMSKSDYHLMMDAPNQYTDYDTIQRMVSVSV</sequence>
<gene>
    <name evidence="1" type="ORF">CBOVIS_LOCUS11283</name>
</gene>
<dbReference type="AlphaFoldDB" id="A0A8S1FBU4"/>
<comment type="caution">
    <text evidence="1">The sequence shown here is derived from an EMBL/GenBank/DDBJ whole genome shotgun (WGS) entry which is preliminary data.</text>
</comment>
<accession>A0A8S1FBU4</accession>
<dbReference type="Proteomes" id="UP000494206">
    <property type="component" value="Unassembled WGS sequence"/>
</dbReference>
<organism evidence="1 2">
    <name type="scientific">Caenorhabditis bovis</name>
    <dbReference type="NCBI Taxonomy" id="2654633"/>
    <lineage>
        <taxon>Eukaryota</taxon>
        <taxon>Metazoa</taxon>
        <taxon>Ecdysozoa</taxon>
        <taxon>Nematoda</taxon>
        <taxon>Chromadorea</taxon>
        <taxon>Rhabditida</taxon>
        <taxon>Rhabditina</taxon>
        <taxon>Rhabditomorpha</taxon>
        <taxon>Rhabditoidea</taxon>
        <taxon>Rhabditidae</taxon>
        <taxon>Peloderinae</taxon>
        <taxon>Caenorhabditis</taxon>
    </lineage>
</organism>